<evidence type="ECO:0000313" key="2">
    <source>
        <dbReference type="Proteomes" id="UP000297866"/>
    </source>
</evidence>
<reference evidence="1 2" key="1">
    <citation type="submission" date="2019-03" db="EMBL/GenBank/DDBJ databases">
        <title>Genomics of glacier-inhabiting Cryobacterium strains.</title>
        <authorList>
            <person name="Liu Q."/>
            <person name="Xin Y.-H."/>
        </authorList>
    </citation>
    <scope>NUCLEOTIDE SEQUENCE [LARGE SCALE GENOMIC DNA]</scope>
    <source>
        <strain evidence="1 2">Sr47</strain>
    </source>
</reference>
<comment type="caution">
    <text evidence="1">The sequence shown here is derived from an EMBL/GenBank/DDBJ whole genome shotgun (WGS) entry which is preliminary data.</text>
</comment>
<name>A0A4R8U9Z3_9MICO</name>
<organism evidence="1 2">
    <name type="scientific">Cryobacterium tagatosivorans</name>
    <dbReference type="NCBI Taxonomy" id="1259199"/>
    <lineage>
        <taxon>Bacteria</taxon>
        <taxon>Bacillati</taxon>
        <taxon>Actinomycetota</taxon>
        <taxon>Actinomycetes</taxon>
        <taxon>Micrococcales</taxon>
        <taxon>Microbacteriaceae</taxon>
        <taxon>Cryobacterium</taxon>
    </lineage>
</organism>
<sequence>MWDAATDEFSWADHELAILEESCRTRDRIVQLDKAVEDEGLMLPSSQGSRVHPAVSEGRQQRLALARLLVMLGIPALEDDPSASRRVYGKQSR</sequence>
<accession>A0A4R8U9Z3</accession>
<evidence type="ECO:0008006" key="3">
    <source>
        <dbReference type="Google" id="ProtNLM"/>
    </source>
</evidence>
<protein>
    <recommendedName>
        <fullName evidence="3">ATP-binding cassette domain-containing protein</fullName>
    </recommendedName>
</protein>
<keyword evidence="2" id="KW-1185">Reference proteome</keyword>
<proteinExistence type="predicted"/>
<gene>
    <name evidence="1" type="ORF">E3O23_17095</name>
</gene>
<dbReference type="EMBL" id="SOEZ01000079">
    <property type="protein sequence ID" value="TFB46586.1"/>
    <property type="molecule type" value="Genomic_DNA"/>
</dbReference>
<dbReference type="Proteomes" id="UP000297866">
    <property type="component" value="Unassembled WGS sequence"/>
</dbReference>
<dbReference type="AlphaFoldDB" id="A0A4R8U9Z3"/>
<evidence type="ECO:0000313" key="1">
    <source>
        <dbReference type="EMBL" id="TFB46586.1"/>
    </source>
</evidence>
<dbReference type="OrthoDB" id="3405462at2"/>